<dbReference type="PANTHER" id="PTHR31343">
    <property type="entry name" value="T15D22.8"/>
    <property type="match status" value="1"/>
</dbReference>
<sequence length="380" mass="42555">MSGFGFGRNRSGDRFGRMYSTQPAMRRFHHEHPPQQQRQVKSKTAAMEENRGRSGDRAAFPKAPPCELRERDSTNLDRFLESITPLVPAMCLSKSRMKGMRNLSGDCEAYFNLGDLWETFREWSAYGAGVPVLMNGRDSVVQYYVPYLSGIQLYIDPSKPSASRRRPGEECDAESSQESNSDNSDGQPNNIQTNSRSQVDLNRLSLKDDDAVVSNLPGLLVSSLSSRCPELNTYNSCDLLPSSWVSVAWYPIYRIPMGPTLRDLEACFLTFHYLSTAHQSVSHFQPQVCAPKLGKINGSVDSSPKLPLPVFGLASYKFKGPMWAANELEERNKQAHYIKKLIIGSADYKLITQITASLLLIIPAEGDELNIHLLIRAKKI</sequence>
<name>A0AAP0K6U0_9MAGN</name>
<dbReference type="EMBL" id="JBBNAE010000002">
    <property type="protein sequence ID" value="KAK9147006.1"/>
    <property type="molecule type" value="Genomic_DNA"/>
</dbReference>
<evidence type="ECO:0000256" key="1">
    <source>
        <dbReference type="SAM" id="MobiDB-lite"/>
    </source>
</evidence>
<keyword evidence="3" id="KW-1185">Reference proteome</keyword>
<reference evidence="2 3" key="1">
    <citation type="submission" date="2024-01" db="EMBL/GenBank/DDBJ databases">
        <title>Genome assemblies of Stephania.</title>
        <authorList>
            <person name="Yang L."/>
        </authorList>
    </citation>
    <scope>NUCLEOTIDE SEQUENCE [LARGE SCALE GENOMIC DNA]</scope>
    <source>
        <strain evidence="2">QJT</strain>
        <tissue evidence="2">Leaf</tissue>
    </source>
</reference>
<evidence type="ECO:0000313" key="2">
    <source>
        <dbReference type="EMBL" id="KAK9147006.1"/>
    </source>
</evidence>
<protein>
    <submittedName>
        <fullName evidence="2">Uncharacterized protein</fullName>
    </submittedName>
</protein>
<feature type="region of interest" description="Disordered" evidence="1">
    <location>
        <begin position="1"/>
        <end position="65"/>
    </location>
</feature>
<comment type="caution">
    <text evidence="2">The sequence shown here is derived from an EMBL/GenBank/DDBJ whole genome shotgun (WGS) entry which is preliminary data.</text>
</comment>
<feature type="region of interest" description="Disordered" evidence="1">
    <location>
        <begin position="158"/>
        <end position="197"/>
    </location>
</feature>
<evidence type="ECO:0000313" key="3">
    <source>
        <dbReference type="Proteomes" id="UP001417504"/>
    </source>
</evidence>
<gene>
    <name evidence="2" type="ORF">Sjap_006909</name>
</gene>
<organism evidence="2 3">
    <name type="scientific">Stephania japonica</name>
    <dbReference type="NCBI Taxonomy" id="461633"/>
    <lineage>
        <taxon>Eukaryota</taxon>
        <taxon>Viridiplantae</taxon>
        <taxon>Streptophyta</taxon>
        <taxon>Embryophyta</taxon>
        <taxon>Tracheophyta</taxon>
        <taxon>Spermatophyta</taxon>
        <taxon>Magnoliopsida</taxon>
        <taxon>Ranunculales</taxon>
        <taxon>Menispermaceae</taxon>
        <taxon>Menispermoideae</taxon>
        <taxon>Cissampelideae</taxon>
        <taxon>Stephania</taxon>
    </lineage>
</organism>
<feature type="compositionally biased region" description="Low complexity" evidence="1">
    <location>
        <begin position="176"/>
        <end position="187"/>
    </location>
</feature>
<accession>A0AAP0K6U0</accession>
<dbReference type="Pfam" id="PF05623">
    <property type="entry name" value="DUF789"/>
    <property type="match status" value="2"/>
</dbReference>
<proteinExistence type="predicted"/>
<dbReference type="Proteomes" id="UP001417504">
    <property type="component" value="Unassembled WGS sequence"/>
</dbReference>
<feature type="compositionally biased region" description="Basic and acidic residues" evidence="1">
    <location>
        <begin position="46"/>
        <end position="56"/>
    </location>
</feature>
<dbReference type="PANTHER" id="PTHR31343:SF8">
    <property type="entry name" value="OS07G0246600 PROTEIN"/>
    <property type="match status" value="1"/>
</dbReference>
<feature type="compositionally biased region" description="Polar residues" evidence="1">
    <location>
        <begin position="188"/>
        <end position="197"/>
    </location>
</feature>
<dbReference type="InterPro" id="IPR008507">
    <property type="entry name" value="DUF789"/>
</dbReference>
<dbReference type="AlphaFoldDB" id="A0AAP0K6U0"/>